<evidence type="ECO:0000256" key="1">
    <source>
        <dbReference type="SAM" id="MobiDB-lite"/>
    </source>
</evidence>
<keyword evidence="4" id="KW-1185">Reference proteome</keyword>
<feature type="region of interest" description="Disordered" evidence="1">
    <location>
        <begin position="1"/>
        <end position="35"/>
    </location>
</feature>
<dbReference type="AlphaFoldDB" id="A0A8E5HU88"/>
<dbReference type="InterPro" id="IPR040233">
    <property type="entry name" value="CCD97-like_C"/>
</dbReference>
<dbReference type="RefSeq" id="XP_042999327.1">
    <property type="nucleotide sequence ID" value="XM_043143394.1"/>
</dbReference>
<organism evidence="3 4">
    <name type="scientific">Ustilaginoidea virens</name>
    <name type="common">Rice false smut fungus</name>
    <name type="synonym">Villosiclava virens</name>
    <dbReference type="NCBI Taxonomy" id="1159556"/>
    <lineage>
        <taxon>Eukaryota</taxon>
        <taxon>Fungi</taxon>
        <taxon>Dikarya</taxon>
        <taxon>Ascomycota</taxon>
        <taxon>Pezizomycotina</taxon>
        <taxon>Sordariomycetes</taxon>
        <taxon>Hypocreomycetidae</taxon>
        <taxon>Hypocreales</taxon>
        <taxon>Clavicipitaceae</taxon>
        <taxon>Ustilaginoidea</taxon>
    </lineage>
</organism>
<evidence type="ECO:0000259" key="2">
    <source>
        <dbReference type="Pfam" id="PF09747"/>
    </source>
</evidence>
<dbReference type="Pfam" id="PF09747">
    <property type="entry name" value="CCD97-like_C"/>
    <property type="match status" value="2"/>
</dbReference>
<accession>A0A8E5HU88</accession>
<dbReference type="GeneID" id="66066674"/>
<protein>
    <recommendedName>
        <fullName evidence="2">CCD97-like C-terminal domain-containing protein</fullName>
    </recommendedName>
</protein>
<evidence type="ECO:0000313" key="4">
    <source>
        <dbReference type="Proteomes" id="UP000027002"/>
    </source>
</evidence>
<feature type="region of interest" description="Disordered" evidence="1">
    <location>
        <begin position="183"/>
        <end position="207"/>
    </location>
</feature>
<dbReference type="KEGG" id="uvi:66066674"/>
<dbReference type="InterPro" id="IPR018613">
    <property type="entry name" value="Ccdc97-like"/>
</dbReference>
<dbReference type="PANTHER" id="PTHR31840">
    <property type="entry name" value="COILED-COIL DOMAIN-CONTAINING PROTEIN 97"/>
    <property type="match status" value="1"/>
</dbReference>
<dbReference type="PANTHER" id="PTHR31840:SF1">
    <property type="entry name" value="COILED-COIL DOMAIN-CONTAINING PROTEIN 97"/>
    <property type="match status" value="1"/>
</dbReference>
<gene>
    <name evidence="3" type="ORF">UV8b_05897</name>
</gene>
<dbReference type="EMBL" id="CP072756">
    <property type="protein sequence ID" value="QUC21654.1"/>
    <property type="molecule type" value="Genomic_DNA"/>
</dbReference>
<sequence>MCAKPTALDDEASTTYLYDKQVPRPARSPAKAAQIKVQNRRREYLQRHPSYLAALDHELADPVLYERLIKRHQSTEERQREGRAKGYGRVLGADLARGETRLTALATEAAGERRTDFATRPAWRAATDVDNAWDEEAGTREDGMHLWQEFLRERFVRGGDEEFDYGVVDGDEELDVNARRMEEDRWFEEEDPGWTGEASGETGVQDF</sequence>
<feature type="domain" description="CCD97-like C-terminal" evidence="2">
    <location>
        <begin position="39"/>
        <end position="107"/>
    </location>
</feature>
<dbReference type="Proteomes" id="UP000027002">
    <property type="component" value="Chromosome 4"/>
</dbReference>
<reference evidence="3" key="1">
    <citation type="submission" date="2020-03" db="EMBL/GenBank/DDBJ databases">
        <title>A mixture of massive structural variations and highly conserved coding sequences in Ustilaginoidea virens genome.</title>
        <authorList>
            <person name="Zhang K."/>
            <person name="Zhao Z."/>
            <person name="Zhang Z."/>
            <person name="Li Y."/>
            <person name="Hsiang T."/>
            <person name="Sun W."/>
        </authorList>
    </citation>
    <scope>NUCLEOTIDE SEQUENCE</scope>
    <source>
        <strain evidence="3">UV-8b</strain>
    </source>
</reference>
<dbReference type="OrthoDB" id="333176at2759"/>
<evidence type="ECO:0000313" key="3">
    <source>
        <dbReference type="EMBL" id="QUC21654.1"/>
    </source>
</evidence>
<feature type="domain" description="CCD97-like C-terminal" evidence="2">
    <location>
        <begin position="128"/>
        <end position="190"/>
    </location>
</feature>
<proteinExistence type="predicted"/>
<name>A0A8E5HU88_USTVR</name>